<dbReference type="InterPro" id="IPR036875">
    <property type="entry name" value="Znf_CCHC_sf"/>
</dbReference>
<dbReference type="OrthoDB" id="430051at2759"/>
<dbReference type="GO" id="GO:0003677">
    <property type="term" value="F:DNA binding"/>
    <property type="evidence" value="ECO:0007669"/>
    <property type="project" value="UniProtKB-KW"/>
</dbReference>
<dbReference type="PROSITE" id="PS50158">
    <property type="entry name" value="ZF_CCHC"/>
    <property type="match status" value="1"/>
</dbReference>
<feature type="compositionally biased region" description="Basic and acidic residues" evidence="14">
    <location>
        <begin position="392"/>
        <end position="406"/>
    </location>
</feature>
<evidence type="ECO:0000256" key="10">
    <source>
        <dbReference type="ARBA" id="ARBA00023235"/>
    </source>
</evidence>
<dbReference type="Pfam" id="PF01131">
    <property type="entry name" value="Topoisom_bac"/>
    <property type="match status" value="1"/>
</dbReference>
<comment type="function">
    <text evidence="11">Releases the supercoiling and torsional tension of DNA introduced during the DNA replication and transcription by transiently cleaving and rejoining one strand of the DNA duplex. Introduces a single-strand break via transesterification at a target site in duplex DNA. The scissile phosphodiester is attacked by the catalytic tyrosine of the enzyme, resulting in the formation of a DNA-(5'-phosphotyrosyl)-enzyme intermediate and the expulsion of a 3'-OH DNA strand. The free DNA strand than undergoes passage around the unbroken strand thus removing DNA supercoils. Finally, in the religation step, the DNA 3'-OH attacks the covalent intermediate to expel the active-site tyrosine and restore the DNA phosphodiester backbone. Weakly relaxes negative supercoils and displays a distinct preference for binding single-stranded DNA.</text>
</comment>
<dbReference type="KEGG" id="dvv:114329427"/>
<dbReference type="Gene3D" id="1.10.290.10">
    <property type="entry name" value="Topoisomerase I, domain 4"/>
    <property type="match status" value="1"/>
</dbReference>
<dbReference type="GO" id="GO:0005634">
    <property type="term" value="C:nucleus"/>
    <property type="evidence" value="ECO:0007669"/>
    <property type="project" value="TreeGrafter"/>
</dbReference>
<dbReference type="InterPro" id="IPR023406">
    <property type="entry name" value="Topo_IA_AS"/>
</dbReference>
<dbReference type="GO" id="GO:0003917">
    <property type="term" value="F:DNA topoisomerase type I (single strand cut, ATP-independent) activity"/>
    <property type="evidence" value="ECO:0007669"/>
    <property type="project" value="UniProtKB-EC"/>
</dbReference>
<dbReference type="InterPro" id="IPR000380">
    <property type="entry name" value="Topo_IA"/>
</dbReference>
<feature type="compositionally biased region" description="Polar residues" evidence="14">
    <location>
        <begin position="769"/>
        <end position="784"/>
    </location>
</feature>
<protein>
    <recommendedName>
        <fullName evidence="3 13">DNA topoisomerase</fullName>
        <ecNumber evidence="3 13">5.6.2.1</ecNumber>
    </recommendedName>
</protein>
<evidence type="ECO:0000256" key="2">
    <source>
        <dbReference type="ARBA" id="ARBA00009446"/>
    </source>
</evidence>
<dbReference type="SMART" id="SM00437">
    <property type="entry name" value="TOP1Ac"/>
    <property type="match status" value="1"/>
</dbReference>
<feature type="region of interest" description="Disordered" evidence="14">
    <location>
        <begin position="764"/>
        <end position="848"/>
    </location>
</feature>
<dbReference type="Gene3D" id="1.10.460.10">
    <property type="entry name" value="Topoisomerase I, domain 2"/>
    <property type="match status" value="1"/>
</dbReference>
<feature type="compositionally biased region" description="Low complexity" evidence="14">
    <location>
        <begin position="785"/>
        <end position="815"/>
    </location>
</feature>
<keyword evidence="9 13" id="KW-0238">DNA-binding</keyword>
<name>A0A6P7FEZ4_DIAVI</name>
<evidence type="ECO:0000256" key="7">
    <source>
        <dbReference type="ARBA" id="ARBA00022833"/>
    </source>
</evidence>
<dbReference type="PRINTS" id="PR00417">
    <property type="entry name" value="PRTPISMRASEI"/>
</dbReference>
<feature type="compositionally biased region" description="Polar residues" evidence="14">
    <location>
        <begin position="1008"/>
        <end position="1017"/>
    </location>
</feature>
<evidence type="ECO:0000256" key="3">
    <source>
        <dbReference type="ARBA" id="ARBA00012891"/>
    </source>
</evidence>
<dbReference type="InterPro" id="IPR034144">
    <property type="entry name" value="TOPRIM_TopoIII"/>
</dbReference>
<dbReference type="InterPro" id="IPR003602">
    <property type="entry name" value="Topo_IA_DNA-bd_dom"/>
</dbReference>
<dbReference type="InterPro" id="IPR013825">
    <property type="entry name" value="Topo_IA_cen_sub2"/>
</dbReference>
<feature type="domain" description="Topo IA-type catalytic" evidence="18">
    <location>
        <begin position="191"/>
        <end position="613"/>
    </location>
</feature>
<dbReference type="FunFam" id="1.10.460.10:FF:000003">
    <property type="entry name" value="DNA topoisomerase"/>
    <property type="match status" value="1"/>
</dbReference>
<evidence type="ECO:0000256" key="12">
    <source>
        <dbReference type="PROSITE-ProRule" id="PRU00047"/>
    </source>
</evidence>
<dbReference type="PROSITE" id="PS51999">
    <property type="entry name" value="ZF_GRF"/>
    <property type="match status" value="2"/>
</dbReference>
<dbReference type="Gene3D" id="3.30.65.10">
    <property type="entry name" value="Bacterial Topoisomerase I, domain 1"/>
    <property type="match status" value="1"/>
</dbReference>
<dbReference type="InterPro" id="IPR010666">
    <property type="entry name" value="Znf_GRF"/>
</dbReference>
<evidence type="ECO:0000256" key="4">
    <source>
        <dbReference type="ARBA" id="ARBA00022723"/>
    </source>
</evidence>
<feature type="domain" description="GRF-type" evidence="17">
    <location>
        <begin position="921"/>
        <end position="963"/>
    </location>
</feature>
<evidence type="ECO:0000256" key="11">
    <source>
        <dbReference type="ARBA" id="ARBA00056363"/>
    </source>
</evidence>
<feature type="domain" description="CCHC-type" evidence="15">
    <location>
        <begin position="1021"/>
        <end position="1038"/>
    </location>
</feature>
<dbReference type="PROSITE" id="PS52039">
    <property type="entry name" value="TOPO_IA_2"/>
    <property type="match status" value="1"/>
</dbReference>
<keyword evidence="8 13" id="KW-0799">Topoisomerase</keyword>
<evidence type="ECO:0000259" key="15">
    <source>
        <dbReference type="PROSITE" id="PS50158"/>
    </source>
</evidence>
<feature type="region of interest" description="Disordered" evidence="14">
    <location>
        <begin position="392"/>
        <end position="416"/>
    </location>
</feature>
<dbReference type="FunFam" id="1.10.290.10:FF:000001">
    <property type="entry name" value="DNA topoisomerase"/>
    <property type="match status" value="1"/>
</dbReference>
<evidence type="ECO:0000256" key="8">
    <source>
        <dbReference type="ARBA" id="ARBA00023029"/>
    </source>
</evidence>
<dbReference type="EC" id="5.6.2.1" evidence="3 13"/>
<dbReference type="GO" id="GO:0031422">
    <property type="term" value="C:RecQ family helicase-topoisomerase III complex"/>
    <property type="evidence" value="ECO:0007669"/>
    <property type="project" value="TreeGrafter"/>
</dbReference>
<evidence type="ECO:0000256" key="6">
    <source>
        <dbReference type="ARBA" id="ARBA00022771"/>
    </source>
</evidence>
<evidence type="ECO:0000256" key="9">
    <source>
        <dbReference type="ARBA" id="ARBA00023125"/>
    </source>
</evidence>
<proteinExistence type="inferred from homology"/>
<feature type="compositionally biased region" description="Polar residues" evidence="14">
    <location>
        <begin position="816"/>
        <end position="825"/>
    </location>
</feature>
<dbReference type="CDD" id="cd03362">
    <property type="entry name" value="TOPRIM_TopoIA_TopoIII"/>
    <property type="match status" value="1"/>
</dbReference>
<evidence type="ECO:0000256" key="13">
    <source>
        <dbReference type="RuleBase" id="RU362092"/>
    </source>
</evidence>
<dbReference type="SUPFAM" id="SSF57783">
    <property type="entry name" value="Zinc beta-ribbon"/>
    <property type="match status" value="1"/>
</dbReference>
<dbReference type="InterPro" id="IPR013824">
    <property type="entry name" value="Topo_IA_cen_sub1"/>
</dbReference>
<comment type="catalytic activity">
    <reaction evidence="1 13">
        <text>ATP-independent breakage of single-stranded DNA, followed by passage and rejoining.</text>
        <dbReference type="EC" id="5.6.2.1"/>
    </reaction>
</comment>
<keyword evidence="5" id="KW-0677">Repeat</keyword>
<accession>A0A6P7FEZ4</accession>
<dbReference type="FunCoup" id="A0A6P7FEZ4">
    <property type="interactions" value="2476"/>
</dbReference>
<dbReference type="InterPro" id="IPR013826">
    <property type="entry name" value="Topo_IA_cen_sub3"/>
</dbReference>
<keyword evidence="7" id="KW-0862">Zinc</keyword>
<keyword evidence="6 12" id="KW-0863">Zinc-finger</keyword>
<evidence type="ECO:0000256" key="1">
    <source>
        <dbReference type="ARBA" id="ARBA00000213"/>
    </source>
</evidence>
<dbReference type="PROSITE" id="PS50880">
    <property type="entry name" value="TOPRIM"/>
    <property type="match status" value="1"/>
</dbReference>
<dbReference type="GO" id="GO:0006310">
    <property type="term" value="P:DNA recombination"/>
    <property type="evidence" value="ECO:0007669"/>
    <property type="project" value="TreeGrafter"/>
</dbReference>
<dbReference type="Gene3D" id="3.40.50.140">
    <property type="match status" value="1"/>
</dbReference>
<dbReference type="PANTHER" id="PTHR11390:SF21">
    <property type="entry name" value="DNA TOPOISOMERASE 3-ALPHA"/>
    <property type="match status" value="1"/>
</dbReference>
<dbReference type="AlphaFoldDB" id="A0A6P7FEZ4"/>
<dbReference type="InterPro" id="IPR001878">
    <property type="entry name" value="Znf_CCHC"/>
</dbReference>
<feature type="region of interest" description="Disordered" evidence="14">
    <location>
        <begin position="968"/>
        <end position="1039"/>
    </location>
</feature>
<reference evidence="19" key="1">
    <citation type="submission" date="2025-08" db="UniProtKB">
        <authorList>
            <consortium name="RefSeq"/>
        </authorList>
    </citation>
    <scope>IDENTIFICATION</scope>
    <source>
        <tissue evidence="19">Whole insect</tissue>
    </source>
</reference>
<dbReference type="InterPro" id="IPR013497">
    <property type="entry name" value="Topo_IA_cen"/>
</dbReference>
<organism evidence="19">
    <name type="scientific">Diabrotica virgifera virgifera</name>
    <name type="common">western corn rootworm</name>
    <dbReference type="NCBI Taxonomy" id="50390"/>
    <lineage>
        <taxon>Eukaryota</taxon>
        <taxon>Metazoa</taxon>
        <taxon>Ecdysozoa</taxon>
        <taxon>Arthropoda</taxon>
        <taxon>Hexapoda</taxon>
        <taxon>Insecta</taxon>
        <taxon>Pterygota</taxon>
        <taxon>Neoptera</taxon>
        <taxon>Endopterygota</taxon>
        <taxon>Coleoptera</taxon>
        <taxon>Polyphaga</taxon>
        <taxon>Cucujiformia</taxon>
        <taxon>Chrysomeloidea</taxon>
        <taxon>Chrysomelidae</taxon>
        <taxon>Galerucinae</taxon>
        <taxon>Diabroticina</taxon>
        <taxon>Diabroticites</taxon>
        <taxon>Diabrotica</taxon>
    </lineage>
</organism>
<evidence type="ECO:0000256" key="14">
    <source>
        <dbReference type="SAM" id="MobiDB-lite"/>
    </source>
</evidence>
<comment type="similarity">
    <text evidence="2 13">Belongs to the type IA topoisomerase family.</text>
</comment>
<evidence type="ECO:0000313" key="19">
    <source>
        <dbReference type="RefSeq" id="XP_028134326.1"/>
    </source>
</evidence>
<dbReference type="Pfam" id="PF01751">
    <property type="entry name" value="Toprim"/>
    <property type="match status" value="1"/>
</dbReference>
<evidence type="ECO:0000259" key="17">
    <source>
        <dbReference type="PROSITE" id="PS51999"/>
    </source>
</evidence>
<evidence type="ECO:0000259" key="16">
    <source>
        <dbReference type="PROSITE" id="PS50880"/>
    </source>
</evidence>
<dbReference type="InterPro" id="IPR013498">
    <property type="entry name" value="Topo_IA_Znf"/>
</dbReference>
<feature type="compositionally biased region" description="Gly residues" evidence="14">
    <location>
        <begin position="968"/>
        <end position="989"/>
    </location>
</feature>
<dbReference type="Gene3D" id="2.70.20.10">
    <property type="entry name" value="Topoisomerase I, domain 3"/>
    <property type="match status" value="1"/>
</dbReference>
<dbReference type="GO" id="GO:0008270">
    <property type="term" value="F:zinc ion binding"/>
    <property type="evidence" value="ECO:0007669"/>
    <property type="project" value="UniProtKB-KW"/>
</dbReference>
<dbReference type="GO" id="GO:0006281">
    <property type="term" value="P:DNA repair"/>
    <property type="evidence" value="ECO:0007669"/>
    <property type="project" value="TreeGrafter"/>
</dbReference>
<dbReference type="InterPro" id="IPR023405">
    <property type="entry name" value="Topo_IA_core_domain"/>
</dbReference>
<evidence type="ECO:0000259" key="18">
    <source>
        <dbReference type="PROSITE" id="PS52039"/>
    </source>
</evidence>
<evidence type="ECO:0000256" key="5">
    <source>
        <dbReference type="ARBA" id="ARBA00022737"/>
    </source>
</evidence>
<dbReference type="PANTHER" id="PTHR11390">
    <property type="entry name" value="PROKARYOTIC DNA TOPOISOMERASE"/>
    <property type="match status" value="1"/>
</dbReference>
<dbReference type="SUPFAM" id="SSF56712">
    <property type="entry name" value="Prokaryotic type I DNA topoisomerase"/>
    <property type="match status" value="1"/>
</dbReference>
<keyword evidence="4" id="KW-0479">Metal-binding</keyword>
<dbReference type="GO" id="GO:0006265">
    <property type="term" value="P:DNA topological change"/>
    <property type="evidence" value="ECO:0007669"/>
    <property type="project" value="InterPro"/>
</dbReference>
<dbReference type="InParanoid" id="A0A6P7FEZ4"/>
<dbReference type="CDD" id="cd00186">
    <property type="entry name" value="TOP1Ac"/>
    <property type="match status" value="1"/>
</dbReference>
<gene>
    <name evidence="19" type="primary">LOC114329427</name>
</gene>
<dbReference type="Pfam" id="PF06839">
    <property type="entry name" value="Zn_ribbon_GRF"/>
    <property type="match status" value="2"/>
</dbReference>
<comment type="function">
    <text evidence="13">Introduces a single-strand break via transesterification at a target site in duplex DNA. Releases the supercoiling and torsional tension of DNA introduced during the DNA replication and transcription by transiently cleaving and rejoining one strand of the DNA duplex. The scissile phosphodiester is attacked by the catalytic tyrosine of the enzyme, resulting in the formation of a DNA-(5'-phosphotyrosyl)-enzyme intermediate and the expulsion of a 3'-OH DNA strand.</text>
</comment>
<dbReference type="SUPFAM" id="SSF57756">
    <property type="entry name" value="Retrovirus zinc finger-like domains"/>
    <property type="match status" value="1"/>
</dbReference>
<feature type="domain" description="Toprim" evidence="16">
    <location>
        <begin position="29"/>
        <end position="173"/>
    </location>
</feature>
<dbReference type="InterPro" id="IPR003601">
    <property type="entry name" value="Topo_IA_2"/>
</dbReference>
<sequence length="1039" mass="116724">MILFRILKNVNLFVNVRKYSQSVKKMPTKYLNVAEKNDAAKNIASLLSRGGSSRREGISPYNKIYEFNTTVLNEPAFMVMTSVSGHLLNYAFTGAYKNWRGCNPIALFDAPIVKTCPENYIKVKKTLEREIRSCDGLIIWTDCDREGENIGFEIIKVCTDVKPNLRIYRAKFSEITGASVHRALQTLGQPNKNVSDAVDVRQELDLRTGAAFTRLQTLRLQKVFPQKLADKLISYGSCQFPTLGFVVERYQAIEDFIAEPFWRIKMSRTVGDITSDFNWKRDRLFDKNACEAILDICKENPVATVENVEGKEKSKWRPLPLDTVEMEKNVSRKLKINAKDTMQIAERLYTQGFISYPRTETNIFPKELNLGSLVQQQLNDNRWGTFAQRIIDEGGPHPRQGRKSDQAHPPIHPTKYTNTLQGNDLRLYEYIVRHFLACVHKDAKGFETTVSVDLAQEKFTAKGLIILEKNYLEVYVYERWNAKEINNYRVGDTFTPTVLDIVESSTSPPKLLTEADLIALMEKHGIGTDATHAEHIEKIKSREYVGLHDNMYFVPGTLGMGLVEGYNNVGLEISLAKPTLRADFEKDLKLICDGLKDYEEVRIEQVAKYKAVFQTVAQKMRLIDESLGNRLDDRPTDVVDDQIVNNNDEFRPAMKCPKCGHDMIVRPKINGPGYFLTCSNYPACRHSIWFPSSVDTVEVQNDHCPQCGPNVKKLKFKFKHNLFPGEPNPNILCIGGCDINVLETLDINPSSVNQRAAINHATNNTINNQTFGNTTRRNSDSGFHSNSSTTNNNSHSNNANTNNSNRNSSNWLSKNFPAQNTSIENRTPDLLPGPSRNMPNRNSPVTNSGQAADVVCNCNQEALILTVRKEGPNTGRQFYKCANNICDFFLWAANDENNVQGGSASNSNAQYQSNQSQNLQCRCRQAAVLRTVSKQGANTGRQFYTCPKPMGQGCGFFQWADEDAGNGNNYGGGGGDDDFGGGGGRGGRGNWNNGNNFAKKRKTDNSRNRTTSHNNQTKTKRKCGHCGEEGHIKTKCPNK</sequence>
<feature type="compositionally biased region" description="Polar residues" evidence="14">
    <location>
        <begin position="837"/>
        <end position="848"/>
    </location>
</feature>
<keyword evidence="10 13" id="KW-0413">Isomerase</keyword>
<dbReference type="Pfam" id="PF01396">
    <property type="entry name" value="Zn_ribbon_Top1"/>
    <property type="match status" value="1"/>
</dbReference>
<feature type="domain" description="GRF-type" evidence="17">
    <location>
        <begin position="856"/>
        <end position="895"/>
    </location>
</feature>
<dbReference type="InterPro" id="IPR006171">
    <property type="entry name" value="TOPRIM_dom"/>
</dbReference>
<dbReference type="SMART" id="SM00493">
    <property type="entry name" value="TOPRIM"/>
    <property type="match status" value="1"/>
</dbReference>
<dbReference type="SMART" id="SM00436">
    <property type="entry name" value="TOP1Bc"/>
    <property type="match status" value="1"/>
</dbReference>
<dbReference type="RefSeq" id="XP_028134326.1">
    <property type="nucleotide sequence ID" value="XM_028278525.1"/>
</dbReference>
<dbReference type="PROSITE" id="PS00396">
    <property type="entry name" value="TOPO_IA_1"/>
    <property type="match status" value="1"/>
</dbReference>
<dbReference type="FunFam" id="3.40.50.140:FF:000003">
    <property type="entry name" value="DNA topoisomerase"/>
    <property type="match status" value="1"/>
</dbReference>